<evidence type="ECO:0000313" key="3">
    <source>
        <dbReference type="EMBL" id="OOV87578.1"/>
    </source>
</evidence>
<reference evidence="3" key="1">
    <citation type="submission" date="2017-02" db="EMBL/GenBank/DDBJ databases">
        <title>Draft Genome Sequence of the Salt Water Bacterium Oceanospirillum linum ATCC 11336.</title>
        <authorList>
            <person name="Trachtenberg A.M."/>
            <person name="Carney J.G."/>
            <person name="Linnane J.D."/>
            <person name="Rheaume B.A."/>
            <person name="Pitts N.L."/>
            <person name="Mykles D.L."/>
            <person name="Maclea K.S."/>
        </authorList>
    </citation>
    <scope>NUCLEOTIDE SEQUENCE [LARGE SCALE GENOMIC DNA]</scope>
    <source>
        <strain evidence="3">ATCC 11336</strain>
    </source>
</reference>
<evidence type="ECO:0000313" key="4">
    <source>
        <dbReference type="Proteomes" id="UP000190064"/>
    </source>
</evidence>
<dbReference type="Gene3D" id="3.10.129.10">
    <property type="entry name" value="Hotdog Thioesterase"/>
    <property type="match status" value="1"/>
</dbReference>
<dbReference type="InterPro" id="IPR006684">
    <property type="entry name" value="YbgC/YbaW"/>
</dbReference>
<dbReference type="InterPro" id="IPR050563">
    <property type="entry name" value="4-hydroxybenzoyl-CoA_TE"/>
</dbReference>
<evidence type="ECO:0000256" key="2">
    <source>
        <dbReference type="ARBA" id="ARBA00022801"/>
    </source>
</evidence>
<dbReference type="FunFam" id="3.10.129.10:FF:000004">
    <property type="entry name" value="Tol-pal system-associated acyl-CoA thioesterase"/>
    <property type="match status" value="1"/>
</dbReference>
<organism evidence="3 4">
    <name type="scientific">Oceanospirillum linum</name>
    <dbReference type="NCBI Taxonomy" id="966"/>
    <lineage>
        <taxon>Bacteria</taxon>
        <taxon>Pseudomonadati</taxon>
        <taxon>Pseudomonadota</taxon>
        <taxon>Gammaproteobacteria</taxon>
        <taxon>Oceanospirillales</taxon>
        <taxon>Oceanospirillaceae</taxon>
        <taxon>Oceanospirillum</taxon>
    </lineage>
</organism>
<dbReference type="PANTHER" id="PTHR31793">
    <property type="entry name" value="4-HYDROXYBENZOYL-COA THIOESTERASE FAMILY MEMBER"/>
    <property type="match status" value="1"/>
</dbReference>
<comment type="similarity">
    <text evidence="1">Belongs to the 4-hydroxybenzoyl-CoA thioesterase family.</text>
</comment>
<dbReference type="NCBIfam" id="TIGR02799">
    <property type="entry name" value="thio_ybgC"/>
    <property type="match status" value="1"/>
</dbReference>
<proteinExistence type="inferred from homology"/>
<dbReference type="EMBL" id="MTSD02000002">
    <property type="protein sequence ID" value="OOV87578.1"/>
    <property type="molecule type" value="Genomic_DNA"/>
</dbReference>
<keyword evidence="2" id="KW-0378">Hydrolase</keyword>
<protein>
    <submittedName>
        <fullName evidence="3">Tol-pal system-associated acyl-CoA thioesterase</fullName>
    </submittedName>
</protein>
<dbReference type="GO" id="GO:0047617">
    <property type="term" value="F:fatty acyl-CoA hydrolase activity"/>
    <property type="evidence" value="ECO:0007669"/>
    <property type="project" value="TreeGrafter"/>
</dbReference>
<dbReference type="SUPFAM" id="SSF54637">
    <property type="entry name" value="Thioesterase/thiol ester dehydrase-isomerase"/>
    <property type="match status" value="1"/>
</dbReference>
<dbReference type="PANTHER" id="PTHR31793:SF37">
    <property type="entry name" value="ACYL-COA THIOESTER HYDROLASE YBGC"/>
    <property type="match status" value="1"/>
</dbReference>
<dbReference type="STRING" id="966.BTA35_0205940"/>
<sequence length="152" mass="17625">MSETHQRNDFPFNWPIRIYYEDTDTGGVVYYANYLKFYERARTEALRSIGFQQETLKNDENLLFVVAGVQVDYKRPAVLDDELTVLVRIDKIARSYLVFEQKIVKKMDENEIVLNTATVKVACVQGDSYRPKALPEAVLSRLGSLTDYRSQE</sequence>
<name>A0A1T1HCH8_OCELI</name>
<dbReference type="Pfam" id="PF13279">
    <property type="entry name" value="4HBT_2"/>
    <property type="match status" value="1"/>
</dbReference>
<keyword evidence="4" id="KW-1185">Reference proteome</keyword>
<dbReference type="InterPro" id="IPR014166">
    <property type="entry name" value="Tol-Pal_acyl-CoA_thioesterase"/>
</dbReference>
<accession>A0A1T1HCH8</accession>
<dbReference type="InterPro" id="IPR029069">
    <property type="entry name" value="HotDog_dom_sf"/>
</dbReference>
<comment type="caution">
    <text evidence="3">The sequence shown here is derived from an EMBL/GenBank/DDBJ whole genome shotgun (WGS) entry which is preliminary data.</text>
</comment>
<dbReference type="NCBIfam" id="TIGR00051">
    <property type="entry name" value="YbgC/FadM family acyl-CoA thioesterase"/>
    <property type="match status" value="1"/>
</dbReference>
<dbReference type="Proteomes" id="UP000190064">
    <property type="component" value="Unassembled WGS sequence"/>
</dbReference>
<dbReference type="RefSeq" id="WP_078318909.1">
    <property type="nucleotide sequence ID" value="NZ_FXTS01000002.1"/>
</dbReference>
<dbReference type="CDD" id="cd00586">
    <property type="entry name" value="4HBT"/>
    <property type="match status" value="1"/>
</dbReference>
<gene>
    <name evidence="3" type="ORF">BTA35_0205940</name>
</gene>
<dbReference type="AlphaFoldDB" id="A0A1T1HCH8"/>
<evidence type="ECO:0000256" key="1">
    <source>
        <dbReference type="ARBA" id="ARBA00005953"/>
    </source>
</evidence>
<dbReference type="PIRSF" id="PIRSF003230">
    <property type="entry name" value="YbgC"/>
    <property type="match status" value="1"/>
</dbReference>